<gene>
    <name evidence="1" type="ORF">CEXT_160241</name>
</gene>
<evidence type="ECO:0000313" key="2">
    <source>
        <dbReference type="Proteomes" id="UP001054945"/>
    </source>
</evidence>
<name>A0AAV4MQ92_CAEEX</name>
<keyword evidence="2" id="KW-1185">Reference proteome</keyword>
<comment type="caution">
    <text evidence="1">The sequence shown here is derived from an EMBL/GenBank/DDBJ whole genome shotgun (WGS) entry which is preliminary data.</text>
</comment>
<proteinExistence type="predicted"/>
<sequence>MQSFSLVPNVGHVCLSEQEMPFPPLLALLILYFPAEKWINYLNLKTCDAEPVSLGSEANWLHWKWIFFEFSVSIRESKCEEQTSTT</sequence>
<dbReference type="AlphaFoldDB" id="A0AAV4MQ92"/>
<dbReference type="EMBL" id="BPLR01020075">
    <property type="protein sequence ID" value="GIX74543.1"/>
    <property type="molecule type" value="Genomic_DNA"/>
</dbReference>
<dbReference type="Proteomes" id="UP001054945">
    <property type="component" value="Unassembled WGS sequence"/>
</dbReference>
<organism evidence="1 2">
    <name type="scientific">Caerostris extrusa</name>
    <name type="common">Bark spider</name>
    <name type="synonym">Caerostris bankana</name>
    <dbReference type="NCBI Taxonomy" id="172846"/>
    <lineage>
        <taxon>Eukaryota</taxon>
        <taxon>Metazoa</taxon>
        <taxon>Ecdysozoa</taxon>
        <taxon>Arthropoda</taxon>
        <taxon>Chelicerata</taxon>
        <taxon>Arachnida</taxon>
        <taxon>Araneae</taxon>
        <taxon>Araneomorphae</taxon>
        <taxon>Entelegynae</taxon>
        <taxon>Araneoidea</taxon>
        <taxon>Araneidae</taxon>
        <taxon>Caerostris</taxon>
    </lineage>
</organism>
<accession>A0AAV4MQ92</accession>
<reference evidence="1 2" key="1">
    <citation type="submission" date="2021-06" db="EMBL/GenBank/DDBJ databases">
        <title>Caerostris extrusa draft genome.</title>
        <authorList>
            <person name="Kono N."/>
            <person name="Arakawa K."/>
        </authorList>
    </citation>
    <scope>NUCLEOTIDE SEQUENCE [LARGE SCALE GENOMIC DNA]</scope>
</reference>
<evidence type="ECO:0000313" key="1">
    <source>
        <dbReference type="EMBL" id="GIX74543.1"/>
    </source>
</evidence>
<protein>
    <submittedName>
        <fullName evidence="1">Uncharacterized protein</fullName>
    </submittedName>
</protein>